<proteinExistence type="predicted"/>
<comment type="caution">
    <text evidence="1">The sequence shown here is derived from an EMBL/GenBank/DDBJ whole genome shotgun (WGS) entry which is preliminary data.</text>
</comment>
<accession>A0A8J5CEQ3</accession>
<keyword evidence="2" id="KW-1185">Reference proteome</keyword>
<organism evidence="1 2">
    <name type="scientific">Chionoecetes opilio</name>
    <name type="common">Atlantic snow crab</name>
    <name type="synonym">Cancer opilio</name>
    <dbReference type="NCBI Taxonomy" id="41210"/>
    <lineage>
        <taxon>Eukaryota</taxon>
        <taxon>Metazoa</taxon>
        <taxon>Ecdysozoa</taxon>
        <taxon>Arthropoda</taxon>
        <taxon>Crustacea</taxon>
        <taxon>Multicrustacea</taxon>
        <taxon>Malacostraca</taxon>
        <taxon>Eumalacostraca</taxon>
        <taxon>Eucarida</taxon>
        <taxon>Decapoda</taxon>
        <taxon>Pleocyemata</taxon>
        <taxon>Brachyura</taxon>
        <taxon>Eubrachyura</taxon>
        <taxon>Majoidea</taxon>
        <taxon>Majidae</taxon>
        <taxon>Chionoecetes</taxon>
    </lineage>
</organism>
<dbReference type="EMBL" id="JACEEZ010023441">
    <property type="protein sequence ID" value="KAG0711286.1"/>
    <property type="molecule type" value="Genomic_DNA"/>
</dbReference>
<dbReference type="Proteomes" id="UP000770661">
    <property type="component" value="Unassembled WGS sequence"/>
</dbReference>
<name>A0A8J5CEQ3_CHIOP</name>
<evidence type="ECO:0000313" key="1">
    <source>
        <dbReference type="EMBL" id="KAG0711286.1"/>
    </source>
</evidence>
<reference evidence="1" key="1">
    <citation type="submission" date="2020-07" db="EMBL/GenBank/DDBJ databases">
        <title>The High-quality genome of the commercially important snow crab, Chionoecetes opilio.</title>
        <authorList>
            <person name="Jeong J.-H."/>
            <person name="Ryu S."/>
        </authorList>
    </citation>
    <scope>NUCLEOTIDE SEQUENCE</scope>
    <source>
        <strain evidence="1">MADBK_172401_WGS</strain>
        <tissue evidence="1">Digestive gland</tissue>
    </source>
</reference>
<gene>
    <name evidence="1" type="ORF">GWK47_020923</name>
</gene>
<evidence type="ECO:0000313" key="2">
    <source>
        <dbReference type="Proteomes" id="UP000770661"/>
    </source>
</evidence>
<protein>
    <submittedName>
        <fullName evidence="1">Uncharacterized protein</fullName>
    </submittedName>
</protein>
<sequence length="174" mass="19300">MLRNPTSQGKTMLLHTASLLTSPPPLTPAPHMTKPLLALAPPRSCCYPCRHFAASTTADCHETFKDYLCFEPHSQIEKLHHMSPPPPRAHCNRVVPFRTPAPRPRKRKSLPLFLSWTIPDVRKGAGTRTATSTLTQPQKHLVLSLVQPHTRLLVSNGVSKLVGNKVYGTRSSPH</sequence>
<dbReference type="AlphaFoldDB" id="A0A8J5CEQ3"/>